<dbReference type="EMBL" id="JAACJJ010000028">
    <property type="protein sequence ID" value="KAF5321584.1"/>
    <property type="molecule type" value="Genomic_DNA"/>
</dbReference>
<dbReference type="OrthoDB" id="3032844at2759"/>
<protein>
    <submittedName>
        <fullName evidence="2">Uncharacterized protein</fullName>
    </submittedName>
</protein>
<gene>
    <name evidence="2" type="ORF">D9619_000360</name>
</gene>
<organism evidence="2 3">
    <name type="scientific">Psilocybe cf. subviscida</name>
    <dbReference type="NCBI Taxonomy" id="2480587"/>
    <lineage>
        <taxon>Eukaryota</taxon>
        <taxon>Fungi</taxon>
        <taxon>Dikarya</taxon>
        <taxon>Basidiomycota</taxon>
        <taxon>Agaricomycotina</taxon>
        <taxon>Agaricomycetes</taxon>
        <taxon>Agaricomycetidae</taxon>
        <taxon>Agaricales</taxon>
        <taxon>Agaricineae</taxon>
        <taxon>Strophariaceae</taxon>
        <taxon>Psilocybe</taxon>
    </lineage>
</organism>
<keyword evidence="3" id="KW-1185">Reference proteome</keyword>
<feature type="transmembrane region" description="Helical" evidence="1">
    <location>
        <begin position="146"/>
        <end position="165"/>
    </location>
</feature>
<proteinExistence type="predicted"/>
<dbReference type="Proteomes" id="UP000567179">
    <property type="component" value="Unassembled WGS sequence"/>
</dbReference>
<feature type="transmembrane region" description="Helical" evidence="1">
    <location>
        <begin position="299"/>
        <end position="326"/>
    </location>
</feature>
<evidence type="ECO:0000256" key="1">
    <source>
        <dbReference type="SAM" id="Phobius"/>
    </source>
</evidence>
<keyword evidence="1" id="KW-0472">Membrane</keyword>
<dbReference type="AlphaFoldDB" id="A0A8H5F2T3"/>
<evidence type="ECO:0000313" key="2">
    <source>
        <dbReference type="EMBL" id="KAF5321584.1"/>
    </source>
</evidence>
<comment type="caution">
    <text evidence="2">The sequence shown here is derived from an EMBL/GenBank/DDBJ whole genome shotgun (WGS) entry which is preliminary data.</text>
</comment>
<keyword evidence="1" id="KW-1133">Transmembrane helix</keyword>
<keyword evidence="1" id="KW-0812">Transmembrane</keyword>
<accession>A0A8H5F2T3</accession>
<sequence length="915" mass="103830">MSTSDSTTFGGTITGGIQDISALLPLLGTDQCEQHVGSALDRGYLYSSVTPISVFGSLGIVRASFNILVASFNVQRFQFLGAMALSDGGFIPSGTVAPIIAIDRGHPKRFVAETRLEAMLADEHIDNVADLTVSLGKDVVRWNFKLVFSTLFISLAGLSPYIKIIVNLDDANPKHFFPLGFGFPILRVFGSAVCVIVVQFLIQIRVITLLKTRLLFICINRLGKEAKIKDLAPVITAGQETNDTWASELPAEMCVWALQKWLATNPDAEERENHQKLLDIYSSQYEQHLGPMNTRIRPWITLFLCFILVAGCIATVVGYVGCFFLIQHSASSSGTLVWLGLEAVLSILRIIIWAANPSWDDSEGIVFELRLSTNPPLLTCNRTVEEMLYYRIGADLTRSILNLQEAVAFAGPLPSFSVPDVELYHIFAIHSQHDHSRRLLIVISSPKDQRNRLLVKEAVDQPFSIYAGTLYPFPGTSLIGLTVNGKRNPNSHFLTSHSVFMTEIETHYDKINFELQNQDSRVERRALFGKSWAMHPPLTKRTNNNQQPEKVQIGPPLLNQGDRAYLQYGLVERLRTAAYQEMDVWINNGMRIFSTGLALTQDTESTPADQAVDELSFFQKREASEKRYLLVACQRYLEFYLISMVAKWDKCVQTNHAKMVEIMQMAFMEKTSKLVRHSNVIRKHKLETRLSNELERYMQAEAERRRVHTQQRIDAHLTPLDLDHVTIPRSQETNPTIHENISSLKGLVFDTVDSPFWDANLAVSFNLPPDLAVQFNAASASEQTRMLVRFQKDVFLRDMENRFDLPYWKEHRVRSGMMDQVMSKCRIRANMLFEMLAFGANHLSDVMDLQGSQNYVDYSFNPDRLREILHELSEEWKKTIDRSEKVLERMGAGSREKSVVQTKLSRYFAKKLFPV</sequence>
<name>A0A8H5F2T3_9AGAR</name>
<evidence type="ECO:0000313" key="3">
    <source>
        <dbReference type="Proteomes" id="UP000567179"/>
    </source>
</evidence>
<reference evidence="2 3" key="1">
    <citation type="journal article" date="2020" name="ISME J.">
        <title>Uncovering the hidden diversity of litter-decomposition mechanisms in mushroom-forming fungi.</title>
        <authorList>
            <person name="Floudas D."/>
            <person name="Bentzer J."/>
            <person name="Ahren D."/>
            <person name="Johansson T."/>
            <person name="Persson P."/>
            <person name="Tunlid A."/>
        </authorList>
    </citation>
    <scope>NUCLEOTIDE SEQUENCE [LARGE SCALE GENOMIC DNA]</scope>
    <source>
        <strain evidence="2 3">CBS 101986</strain>
    </source>
</reference>
<feature type="transmembrane region" description="Helical" evidence="1">
    <location>
        <begin position="185"/>
        <end position="204"/>
    </location>
</feature>